<dbReference type="InParanoid" id="F1A0K7"/>
<gene>
    <name evidence="2" type="ORF">DICPUDRAFT_93002</name>
</gene>
<protein>
    <submittedName>
        <fullName evidence="2">Uncharacterized protein</fullName>
    </submittedName>
</protein>
<reference evidence="3" key="1">
    <citation type="journal article" date="2011" name="Genome Biol.">
        <title>Comparative genomics of the social amoebae Dictyostelium discoideum and Dictyostelium purpureum.</title>
        <authorList>
            <consortium name="US DOE Joint Genome Institute (JGI-PGF)"/>
            <person name="Sucgang R."/>
            <person name="Kuo A."/>
            <person name="Tian X."/>
            <person name="Salerno W."/>
            <person name="Parikh A."/>
            <person name="Feasley C.L."/>
            <person name="Dalin E."/>
            <person name="Tu H."/>
            <person name="Huang E."/>
            <person name="Barry K."/>
            <person name="Lindquist E."/>
            <person name="Shapiro H."/>
            <person name="Bruce D."/>
            <person name="Schmutz J."/>
            <person name="Salamov A."/>
            <person name="Fey P."/>
            <person name="Gaudet P."/>
            <person name="Anjard C."/>
            <person name="Babu M.M."/>
            <person name="Basu S."/>
            <person name="Bushmanova Y."/>
            <person name="van der Wel H."/>
            <person name="Katoh-Kurasawa M."/>
            <person name="Dinh C."/>
            <person name="Coutinho P.M."/>
            <person name="Saito T."/>
            <person name="Elias M."/>
            <person name="Schaap P."/>
            <person name="Kay R.R."/>
            <person name="Henrissat B."/>
            <person name="Eichinger L."/>
            <person name="Rivero F."/>
            <person name="Putnam N.H."/>
            <person name="West C.M."/>
            <person name="Loomis W.F."/>
            <person name="Chisholm R.L."/>
            <person name="Shaulsky G."/>
            <person name="Strassmann J.E."/>
            <person name="Queller D.C."/>
            <person name="Kuspa A."/>
            <person name="Grigoriev I.V."/>
        </authorList>
    </citation>
    <scope>NUCLEOTIDE SEQUENCE [LARGE SCALE GENOMIC DNA]</scope>
    <source>
        <strain evidence="3">QSDP1</strain>
    </source>
</reference>
<proteinExistence type="predicted"/>
<keyword evidence="3" id="KW-1185">Reference proteome</keyword>
<sequence length="96" mass="11089">MSVYQKTVSHAPASLDKNNNTVEDDDWETDADYVNDIPEKDTRWGSKIIVKDNDANKPMDEIRNNAFQKHDDIVQKEYEDKKILYGGERAAKSQKD</sequence>
<dbReference type="Proteomes" id="UP000001064">
    <property type="component" value="Unassembled WGS sequence"/>
</dbReference>
<dbReference type="VEuPathDB" id="AmoebaDB:DICPUDRAFT_93002"/>
<dbReference type="GeneID" id="10510821"/>
<dbReference type="EMBL" id="GL871342">
    <property type="protein sequence ID" value="EGC30276.1"/>
    <property type="molecule type" value="Genomic_DNA"/>
</dbReference>
<dbReference type="RefSeq" id="XP_003293203.1">
    <property type="nucleotide sequence ID" value="XM_003293155.1"/>
</dbReference>
<feature type="region of interest" description="Disordered" evidence="1">
    <location>
        <begin position="1"/>
        <end position="29"/>
    </location>
</feature>
<dbReference type="eggNOG" id="ENOG502RSTI">
    <property type="taxonomic scope" value="Eukaryota"/>
</dbReference>
<dbReference type="OrthoDB" id="5971719at2759"/>
<evidence type="ECO:0000256" key="1">
    <source>
        <dbReference type="SAM" id="MobiDB-lite"/>
    </source>
</evidence>
<dbReference type="KEGG" id="dpp:DICPUDRAFT_93002"/>
<evidence type="ECO:0000313" key="3">
    <source>
        <dbReference type="Proteomes" id="UP000001064"/>
    </source>
</evidence>
<name>F1A0K7_DICPU</name>
<evidence type="ECO:0000313" key="2">
    <source>
        <dbReference type="EMBL" id="EGC30276.1"/>
    </source>
</evidence>
<dbReference type="OMA" id="TRWGSKI"/>
<organism evidence="2 3">
    <name type="scientific">Dictyostelium purpureum</name>
    <name type="common">Slime mold</name>
    <dbReference type="NCBI Taxonomy" id="5786"/>
    <lineage>
        <taxon>Eukaryota</taxon>
        <taxon>Amoebozoa</taxon>
        <taxon>Evosea</taxon>
        <taxon>Eumycetozoa</taxon>
        <taxon>Dictyostelia</taxon>
        <taxon>Dictyosteliales</taxon>
        <taxon>Dictyosteliaceae</taxon>
        <taxon>Dictyostelium</taxon>
    </lineage>
</organism>
<dbReference type="AlphaFoldDB" id="F1A0K7"/>
<accession>F1A0K7</accession>